<sequence>MTTTVEVVYEAGVLRPLAPVTLAEGTHLKVTWTDPEENNYISPEDRAKTSLEILLSIAAMPMETPDDGFSGADHDRILYA</sequence>
<dbReference type="RefSeq" id="WP_119323389.1">
    <property type="nucleotide sequence ID" value="NZ_AP025739.1"/>
</dbReference>
<dbReference type="Gene3D" id="4.10.1150.10">
    <property type="entry name" value="AF2212/PG0164-like"/>
    <property type="match status" value="1"/>
</dbReference>
<dbReference type="KEGG" id="ccot:CCAX7_006820"/>
<dbReference type="SUPFAM" id="SSF141694">
    <property type="entry name" value="AF2212/PG0164-like"/>
    <property type="match status" value="1"/>
</dbReference>
<accession>A0A402D1I2</accession>
<proteinExistence type="predicted"/>
<organism evidence="1 2">
    <name type="scientific">Capsulimonas corticalis</name>
    <dbReference type="NCBI Taxonomy" id="2219043"/>
    <lineage>
        <taxon>Bacteria</taxon>
        <taxon>Bacillati</taxon>
        <taxon>Armatimonadota</taxon>
        <taxon>Armatimonadia</taxon>
        <taxon>Capsulimonadales</taxon>
        <taxon>Capsulimonadaceae</taxon>
        <taxon>Capsulimonas</taxon>
    </lineage>
</organism>
<keyword evidence="2" id="KW-1185">Reference proteome</keyword>
<dbReference type="EMBL" id="AP025739">
    <property type="protein sequence ID" value="BDI28631.1"/>
    <property type="molecule type" value="Genomic_DNA"/>
</dbReference>
<dbReference type="InterPro" id="IPR024069">
    <property type="entry name" value="AF2212-like_dom_sf"/>
</dbReference>
<dbReference type="Proteomes" id="UP000287394">
    <property type="component" value="Chromosome"/>
</dbReference>
<evidence type="ECO:0000313" key="2">
    <source>
        <dbReference type="Proteomes" id="UP000287394"/>
    </source>
</evidence>
<reference evidence="1 2" key="1">
    <citation type="journal article" date="2019" name="Int. J. Syst. Evol. Microbiol.">
        <title>Capsulimonas corticalis gen. nov., sp. nov., an aerobic capsulated bacterium, of a novel bacterial order, Capsulimonadales ord. nov., of the class Armatimonadia of the phylum Armatimonadetes.</title>
        <authorList>
            <person name="Li J."/>
            <person name="Kudo C."/>
            <person name="Tonouchi A."/>
        </authorList>
    </citation>
    <scope>NUCLEOTIDE SEQUENCE [LARGE SCALE GENOMIC DNA]</scope>
    <source>
        <strain evidence="1 2">AX-7</strain>
    </source>
</reference>
<dbReference type="AlphaFoldDB" id="A0A402D1I2"/>
<evidence type="ECO:0000313" key="1">
    <source>
        <dbReference type="EMBL" id="BDI28631.1"/>
    </source>
</evidence>
<dbReference type="OrthoDB" id="515204at2"/>
<dbReference type="Pfam" id="PF01954">
    <property type="entry name" value="AF2212-like"/>
    <property type="match status" value="1"/>
</dbReference>
<dbReference type="InterPro" id="IPR008203">
    <property type="entry name" value="AF2212-like"/>
</dbReference>
<gene>
    <name evidence="1" type="ORF">CCAX7_006820</name>
</gene>
<name>A0A402D1I2_9BACT</name>
<protein>
    <submittedName>
        <fullName evidence="1">Uncharacterized protein</fullName>
    </submittedName>
</protein>